<protein>
    <submittedName>
        <fullName evidence="2">Uncharacterized protein</fullName>
    </submittedName>
</protein>
<proteinExistence type="predicted"/>
<evidence type="ECO:0000256" key="1">
    <source>
        <dbReference type="SAM" id="SignalP"/>
    </source>
</evidence>
<comment type="caution">
    <text evidence="2">The sequence shown here is derived from an EMBL/GenBank/DDBJ whole genome shotgun (WGS) entry which is preliminary data.</text>
</comment>
<reference evidence="2" key="1">
    <citation type="submission" date="2021-01" db="EMBL/GenBank/DDBJ databases">
        <title>Whole genome shotgun sequence of Virgisporangium aurantiacum NBRC 16421.</title>
        <authorList>
            <person name="Komaki H."/>
            <person name="Tamura T."/>
        </authorList>
    </citation>
    <scope>NUCLEOTIDE SEQUENCE</scope>
    <source>
        <strain evidence="2">NBRC 16421</strain>
    </source>
</reference>
<evidence type="ECO:0000313" key="2">
    <source>
        <dbReference type="EMBL" id="GIJ54938.1"/>
    </source>
</evidence>
<dbReference type="AlphaFoldDB" id="A0A8J3Z4M3"/>
<dbReference type="EMBL" id="BOPG01000012">
    <property type="protein sequence ID" value="GIJ54938.1"/>
    <property type="molecule type" value="Genomic_DNA"/>
</dbReference>
<dbReference type="RefSeq" id="WP_203990818.1">
    <property type="nucleotide sequence ID" value="NZ_BOPG01000012.1"/>
</dbReference>
<organism evidence="2 3">
    <name type="scientific">Virgisporangium aurantiacum</name>
    <dbReference type="NCBI Taxonomy" id="175570"/>
    <lineage>
        <taxon>Bacteria</taxon>
        <taxon>Bacillati</taxon>
        <taxon>Actinomycetota</taxon>
        <taxon>Actinomycetes</taxon>
        <taxon>Micromonosporales</taxon>
        <taxon>Micromonosporaceae</taxon>
        <taxon>Virgisporangium</taxon>
    </lineage>
</organism>
<dbReference type="Proteomes" id="UP000612585">
    <property type="component" value="Unassembled WGS sequence"/>
</dbReference>
<evidence type="ECO:0000313" key="3">
    <source>
        <dbReference type="Proteomes" id="UP000612585"/>
    </source>
</evidence>
<feature type="chain" id="PRO_5035310416" evidence="1">
    <location>
        <begin position="29"/>
        <end position="123"/>
    </location>
</feature>
<keyword evidence="3" id="KW-1185">Reference proteome</keyword>
<keyword evidence="1" id="KW-0732">Signal</keyword>
<name>A0A8J3Z4M3_9ACTN</name>
<accession>A0A8J3Z4M3</accession>
<feature type="signal peptide" evidence="1">
    <location>
        <begin position="1"/>
        <end position="28"/>
    </location>
</feature>
<gene>
    <name evidence="2" type="ORF">Vau01_024540</name>
</gene>
<sequence>MKSILARLAVLIAALGASVAGVAAPAPAAPATPTAINCWNEFETEKIGQTIYASAIRDCVDLDVPQNLSVTLQINVCDEFGGGCSWVTWKSGYGVVSYTCPGTFWAKFRSSRLPNKIVYCDYY</sequence>